<evidence type="ECO:0000256" key="7">
    <source>
        <dbReference type="ARBA" id="ARBA00023010"/>
    </source>
</evidence>
<evidence type="ECO:0000256" key="10">
    <source>
        <dbReference type="SAM" id="MobiDB-lite"/>
    </source>
</evidence>
<proteinExistence type="inferred from homology"/>
<reference evidence="11 12" key="1">
    <citation type="journal article" date="2015" name="Stand. Genomic Sci.">
        <title>Genomic Encyclopedia of Bacterial and Archaeal Type Strains, Phase III: the genomes of soil and plant-associated and newly described type strains.</title>
        <authorList>
            <person name="Whitman W.B."/>
            <person name="Woyke T."/>
            <person name="Klenk H.P."/>
            <person name="Zhou Y."/>
            <person name="Lilburn T.G."/>
            <person name="Beck B.J."/>
            <person name="De Vos P."/>
            <person name="Vandamme P."/>
            <person name="Eisen J.A."/>
            <person name="Garrity G."/>
            <person name="Hugenholtz P."/>
            <person name="Kyrpides N.C."/>
        </authorList>
    </citation>
    <scope>NUCLEOTIDE SEQUENCE [LARGE SCALE GENOMIC DNA]</scope>
    <source>
        <strain evidence="11 12">CV53</strain>
    </source>
</reference>
<dbReference type="InterPro" id="IPR006312">
    <property type="entry name" value="TatA/E"/>
</dbReference>
<evidence type="ECO:0000313" key="12">
    <source>
        <dbReference type="Proteomes" id="UP000295689"/>
    </source>
</evidence>
<evidence type="ECO:0000256" key="6">
    <source>
        <dbReference type="ARBA" id="ARBA00022989"/>
    </source>
</evidence>
<comment type="function">
    <text evidence="9">Part of the twin-arginine translocation (Tat) system that transports large folded proteins containing a characteristic twin-arginine motif in their signal peptide across membranes. TatA could form the protein-conducting channel of the Tat system.</text>
</comment>
<keyword evidence="5 9" id="KW-0653">Protein transport</keyword>
<dbReference type="NCBIfam" id="TIGR01411">
    <property type="entry name" value="tatAE"/>
    <property type="match status" value="1"/>
</dbReference>
<comment type="subunit">
    <text evidence="9">Forms a complex with TatC.</text>
</comment>
<dbReference type="PANTHER" id="PTHR42982">
    <property type="entry name" value="SEC-INDEPENDENT PROTEIN TRANSLOCASE PROTEIN TATA"/>
    <property type="match status" value="1"/>
</dbReference>
<feature type="transmembrane region" description="Helical" evidence="9">
    <location>
        <begin position="6"/>
        <end position="23"/>
    </location>
</feature>
<protein>
    <recommendedName>
        <fullName evidence="9">Sec-independent protein translocase protein TatA</fullName>
    </recommendedName>
</protein>
<feature type="region of interest" description="Disordered" evidence="10">
    <location>
        <begin position="45"/>
        <end position="68"/>
    </location>
</feature>
<evidence type="ECO:0000256" key="4">
    <source>
        <dbReference type="ARBA" id="ARBA00022692"/>
    </source>
</evidence>
<dbReference type="NCBIfam" id="NF011430">
    <property type="entry name" value="PRK14861.1"/>
    <property type="match status" value="1"/>
</dbReference>
<dbReference type="AlphaFoldDB" id="A0A4R2BCL9"/>
<keyword evidence="12" id="KW-1185">Reference proteome</keyword>
<name>A0A4R2BCL9_9BACI</name>
<evidence type="ECO:0000256" key="8">
    <source>
        <dbReference type="ARBA" id="ARBA00023136"/>
    </source>
</evidence>
<comment type="caution">
    <text evidence="11">The sequence shown here is derived from an EMBL/GenBank/DDBJ whole genome shotgun (WGS) entry which is preliminary data.</text>
</comment>
<dbReference type="RefSeq" id="WP_132008455.1">
    <property type="nucleotide sequence ID" value="NZ_JABUHM010000007.1"/>
</dbReference>
<keyword evidence="6 9" id="KW-1133">Transmembrane helix</keyword>
<keyword evidence="4 9" id="KW-0812">Transmembrane</keyword>
<keyword evidence="2 9" id="KW-0813">Transport</keyword>
<dbReference type="EMBL" id="SLVV01000008">
    <property type="protein sequence ID" value="TCN24223.1"/>
    <property type="molecule type" value="Genomic_DNA"/>
</dbReference>
<dbReference type="HAMAP" id="MF_00236">
    <property type="entry name" value="TatA_E"/>
    <property type="match status" value="1"/>
</dbReference>
<organism evidence="11 12">
    <name type="scientific">Mesobacillus foraminis</name>
    <dbReference type="NCBI Taxonomy" id="279826"/>
    <lineage>
        <taxon>Bacteria</taxon>
        <taxon>Bacillati</taxon>
        <taxon>Bacillota</taxon>
        <taxon>Bacilli</taxon>
        <taxon>Bacillales</taxon>
        <taxon>Bacillaceae</taxon>
        <taxon>Mesobacillus</taxon>
    </lineage>
</organism>
<dbReference type="GO" id="GO:0033281">
    <property type="term" value="C:TAT protein transport complex"/>
    <property type="evidence" value="ECO:0007669"/>
    <property type="project" value="UniProtKB-UniRule"/>
</dbReference>
<keyword evidence="8 9" id="KW-0472">Membrane</keyword>
<comment type="subcellular location">
    <subcellularLocation>
        <location evidence="1 9">Cell membrane</location>
        <topology evidence="1 9">Single-pass membrane protein</topology>
    </subcellularLocation>
</comment>
<dbReference type="Proteomes" id="UP000295689">
    <property type="component" value="Unassembled WGS sequence"/>
</dbReference>
<dbReference type="Pfam" id="PF02416">
    <property type="entry name" value="TatA_B_E"/>
    <property type="match status" value="1"/>
</dbReference>
<dbReference type="GO" id="GO:0043953">
    <property type="term" value="P:protein transport by the Tat complex"/>
    <property type="evidence" value="ECO:0007669"/>
    <property type="project" value="UniProtKB-UniRule"/>
</dbReference>
<evidence type="ECO:0000256" key="3">
    <source>
        <dbReference type="ARBA" id="ARBA00022475"/>
    </source>
</evidence>
<evidence type="ECO:0000256" key="2">
    <source>
        <dbReference type="ARBA" id="ARBA00022448"/>
    </source>
</evidence>
<comment type="similarity">
    <text evidence="9">Belongs to the TatA/E family.</text>
</comment>
<keyword evidence="7 9" id="KW-0811">Translocation</keyword>
<evidence type="ECO:0000256" key="1">
    <source>
        <dbReference type="ARBA" id="ARBA00004162"/>
    </source>
</evidence>
<evidence type="ECO:0000256" key="5">
    <source>
        <dbReference type="ARBA" id="ARBA00022927"/>
    </source>
</evidence>
<accession>A0A4R2BCL9</accession>
<dbReference type="InterPro" id="IPR003369">
    <property type="entry name" value="TatA/B/E"/>
</dbReference>
<evidence type="ECO:0000256" key="9">
    <source>
        <dbReference type="HAMAP-Rule" id="MF_00236"/>
    </source>
</evidence>
<gene>
    <name evidence="9" type="primary">tatA</name>
    <name evidence="11" type="ORF">EV146_108339</name>
</gene>
<dbReference type="GO" id="GO:0008320">
    <property type="term" value="F:protein transmembrane transporter activity"/>
    <property type="evidence" value="ECO:0007669"/>
    <property type="project" value="UniProtKB-UniRule"/>
</dbReference>
<evidence type="ECO:0000313" key="11">
    <source>
        <dbReference type="EMBL" id="TCN24223.1"/>
    </source>
</evidence>
<keyword evidence="3 9" id="KW-1003">Cell membrane</keyword>
<dbReference type="Gene3D" id="1.20.5.3310">
    <property type="match status" value="1"/>
</dbReference>
<sequence>MVPNIGVPGFILITITALIIFGPNKLPELGRALGSTIREFKRAAEGLAEDSKKDQDQSDEGKTKGNGE</sequence>
<dbReference type="PANTHER" id="PTHR42982:SF1">
    <property type="entry name" value="SEC-INDEPENDENT PROTEIN TRANSLOCASE PROTEIN TATA"/>
    <property type="match status" value="1"/>
</dbReference>